<dbReference type="PANTHER" id="PTHR43427">
    <property type="entry name" value="CHLORIDE CHANNEL PROTEIN CLC-E"/>
    <property type="match status" value="1"/>
</dbReference>
<feature type="transmembrane region" description="Helical" evidence="11">
    <location>
        <begin position="285"/>
        <end position="303"/>
    </location>
</feature>
<evidence type="ECO:0000256" key="8">
    <source>
        <dbReference type="ARBA" id="ARBA00023214"/>
    </source>
</evidence>
<reference evidence="12 13" key="1">
    <citation type="submission" date="2017-10" db="EMBL/GenBank/DDBJ databases">
        <title>Draft genome sequences of strains TRE 1, TRE 9, TRE H and TRI 7, isolated from tamarins, belonging to four potential novel Bifidobacterium species.</title>
        <authorList>
            <person name="Mattarelli P."/>
            <person name="Modesto M."/>
            <person name="Puglisi E."/>
            <person name="Morelli L."/>
            <person name="Spezio C."/>
            <person name="Bonetti A."/>
            <person name="Sandri C."/>
        </authorList>
    </citation>
    <scope>NUCLEOTIDE SEQUENCE [LARGE SCALE GENOMIC DNA]</scope>
    <source>
        <strain evidence="13">TRE1</strain>
    </source>
</reference>
<gene>
    <name evidence="12" type="ORF">CS006_03995</name>
</gene>
<evidence type="ECO:0000256" key="4">
    <source>
        <dbReference type="ARBA" id="ARBA00022989"/>
    </source>
</evidence>
<comment type="subcellular location">
    <subcellularLocation>
        <location evidence="1">Membrane</location>
        <topology evidence="1">Multi-pass membrane protein</topology>
    </subcellularLocation>
</comment>
<feature type="transmembrane region" description="Helical" evidence="11">
    <location>
        <begin position="81"/>
        <end position="102"/>
    </location>
</feature>
<keyword evidence="8" id="KW-0868">Chloride</keyword>
<organism evidence="12 13">
    <name type="scientific">Bifidobacterium primatium</name>
    <dbReference type="NCBI Taxonomy" id="2045438"/>
    <lineage>
        <taxon>Bacteria</taxon>
        <taxon>Bacillati</taxon>
        <taxon>Actinomycetota</taxon>
        <taxon>Actinomycetes</taxon>
        <taxon>Bifidobacteriales</taxon>
        <taxon>Bifidobacteriaceae</taxon>
        <taxon>Bifidobacterium</taxon>
    </lineage>
</organism>
<feature type="compositionally biased region" description="Basic and acidic residues" evidence="10">
    <location>
        <begin position="1"/>
        <end position="11"/>
    </location>
</feature>
<sequence>MTEANAEKGPAEEEPSNKATPNKTTTTDWRRIGWLAAATLVLGAIIGVGAGLLTLLLYGVEHVMLGYIEGPSVPGPFAVPWIRRAISVTAGLVIAAVIWYLLRTRTTKVPSVKKAVAGERMPWWQTVVHVVLQIFIVGSGASIGREVAPRELGAMLAQRFCDVFHLERADRRMIVAVAAGAGLGGVYDAPLAGMFFAAEILLASISIETIAFGLGMSAVAAYVASLIKGHHAFYDITAMQPGETPSLMLFALLCGAACGVAGALFRRGSSWAESHKPAGDGARGLLWQMPLAGVLTGVVAIAVPQVMGNGRAAAQLGFSTFVGASGVESSSGAVQSAASAAASPWTQLADGNDALGGWLRGFGFGGTASTGVGGSGAAASAGAGGSGAAAAHTVSSLDMQHLGLMLAILAVTFAAKAVVTLLTIRSGASGGVLQPGIALGATLGAMLGLVWTLAFPADSVTACALIGAAALLAASQQAPLMAVCLVMELTEAPITFFVPVGMAVAASAFVSSWLLGRTARKPVAVAV</sequence>
<keyword evidence="3 11" id="KW-0812">Transmembrane</keyword>
<dbReference type="PANTHER" id="PTHR43427:SF6">
    <property type="entry name" value="CHLORIDE CHANNEL PROTEIN CLC-E"/>
    <property type="match status" value="1"/>
</dbReference>
<dbReference type="SUPFAM" id="SSF81340">
    <property type="entry name" value="Clc chloride channel"/>
    <property type="match status" value="1"/>
</dbReference>
<keyword evidence="13" id="KW-1185">Reference proteome</keyword>
<keyword evidence="9" id="KW-0407">Ion channel</keyword>
<keyword evidence="4 11" id="KW-1133">Transmembrane helix</keyword>
<evidence type="ECO:0000313" key="12">
    <source>
        <dbReference type="EMBL" id="PJM73220.1"/>
    </source>
</evidence>
<dbReference type="CDD" id="cd01033">
    <property type="entry name" value="ClC_like"/>
    <property type="match status" value="1"/>
</dbReference>
<feature type="transmembrane region" description="Helical" evidence="11">
    <location>
        <begin position="494"/>
        <end position="515"/>
    </location>
</feature>
<evidence type="ECO:0000256" key="7">
    <source>
        <dbReference type="ARBA" id="ARBA00023173"/>
    </source>
</evidence>
<dbReference type="AlphaFoldDB" id="A0A2M9H8S9"/>
<protein>
    <submittedName>
        <fullName evidence="12">Chloride channel protein</fullName>
    </submittedName>
</protein>
<comment type="caution">
    <text evidence="12">The sequence shown here is derived from an EMBL/GenBank/DDBJ whole genome shotgun (WGS) entry which is preliminary data.</text>
</comment>
<dbReference type="InterPro" id="IPR014743">
    <property type="entry name" value="Cl-channel_core"/>
</dbReference>
<feature type="transmembrane region" description="Helical" evidence="11">
    <location>
        <begin position="247"/>
        <end position="265"/>
    </location>
</feature>
<feature type="transmembrane region" description="Helical" evidence="11">
    <location>
        <begin position="210"/>
        <end position="227"/>
    </location>
</feature>
<feature type="transmembrane region" description="Helical" evidence="11">
    <location>
        <begin position="174"/>
        <end position="198"/>
    </location>
</feature>
<feature type="transmembrane region" description="Helical" evidence="11">
    <location>
        <begin position="462"/>
        <end position="482"/>
    </location>
</feature>
<evidence type="ECO:0000256" key="6">
    <source>
        <dbReference type="ARBA" id="ARBA00023136"/>
    </source>
</evidence>
<evidence type="ECO:0000256" key="5">
    <source>
        <dbReference type="ARBA" id="ARBA00023065"/>
    </source>
</evidence>
<keyword evidence="6 11" id="KW-0472">Membrane</keyword>
<accession>A0A2M9H8S9</accession>
<dbReference type="Gene3D" id="1.10.3080.10">
    <property type="entry name" value="Clc chloride channel"/>
    <property type="match status" value="2"/>
</dbReference>
<evidence type="ECO:0000256" key="2">
    <source>
        <dbReference type="ARBA" id="ARBA00022448"/>
    </source>
</evidence>
<evidence type="ECO:0000256" key="10">
    <source>
        <dbReference type="SAM" id="MobiDB-lite"/>
    </source>
</evidence>
<evidence type="ECO:0000313" key="13">
    <source>
        <dbReference type="Proteomes" id="UP000229095"/>
    </source>
</evidence>
<feature type="region of interest" description="Disordered" evidence="10">
    <location>
        <begin position="1"/>
        <end position="25"/>
    </location>
</feature>
<feature type="transmembrane region" description="Helical" evidence="11">
    <location>
        <begin position="436"/>
        <end position="455"/>
    </location>
</feature>
<proteinExistence type="predicted"/>
<dbReference type="Proteomes" id="UP000229095">
    <property type="component" value="Unassembled WGS sequence"/>
</dbReference>
<evidence type="ECO:0000256" key="11">
    <source>
        <dbReference type="SAM" id="Phobius"/>
    </source>
</evidence>
<dbReference type="GO" id="GO:0034707">
    <property type="term" value="C:chloride channel complex"/>
    <property type="evidence" value="ECO:0007669"/>
    <property type="project" value="UniProtKB-KW"/>
</dbReference>
<dbReference type="OrthoDB" id="3261015at2"/>
<dbReference type="InterPro" id="IPR050368">
    <property type="entry name" value="ClC-type_chloride_channel"/>
</dbReference>
<dbReference type="EMBL" id="PEBI01000002">
    <property type="protein sequence ID" value="PJM73220.1"/>
    <property type="molecule type" value="Genomic_DNA"/>
</dbReference>
<keyword evidence="7" id="KW-0869">Chloride channel</keyword>
<dbReference type="Pfam" id="PF00654">
    <property type="entry name" value="Voltage_CLC"/>
    <property type="match status" value="2"/>
</dbReference>
<feature type="transmembrane region" description="Helical" evidence="11">
    <location>
        <begin position="32"/>
        <end position="60"/>
    </location>
</feature>
<dbReference type="PRINTS" id="PR00762">
    <property type="entry name" value="CLCHANNEL"/>
</dbReference>
<evidence type="ECO:0000256" key="9">
    <source>
        <dbReference type="ARBA" id="ARBA00023303"/>
    </source>
</evidence>
<feature type="transmembrane region" description="Helical" evidence="11">
    <location>
        <begin position="402"/>
        <end position="424"/>
    </location>
</feature>
<keyword evidence="5" id="KW-0406">Ion transport</keyword>
<dbReference type="GO" id="GO:0005254">
    <property type="term" value="F:chloride channel activity"/>
    <property type="evidence" value="ECO:0007669"/>
    <property type="project" value="UniProtKB-KW"/>
</dbReference>
<evidence type="ECO:0000256" key="3">
    <source>
        <dbReference type="ARBA" id="ARBA00022692"/>
    </source>
</evidence>
<evidence type="ECO:0000256" key="1">
    <source>
        <dbReference type="ARBA" id="ARBA00004141"/>
    </source>
</evidence>
<name>A0A2M9H8S9_9BIFI</name>
<keyword evidence="2" id="KW-0813">Transport</keyword>
<dbReference type="InterPro" id="IPR001807">
    <property type="entry name" value="ClC"/>
</dbReference>